<dbReference type="CDD" id="cd05333">
    <property type="entry name" value="BKR_SDR_c"/>
    <property type="match status" value="1"/>
</dbReference>
<evidence type="ECO:0000256" key="11">
    <source>
        <dbReference type="RuleBase" id="RU366074"/>
    </source>
</evidence>
<evidence type="ECO:0000313" key="15">
    <source>
        <dbReference type="Proteomes" id="UP000077421"/>
    </source>
</evidence>
<dbReference type="PANTHER" id="PTHR42879:SF2">
    <property type="entry name" value="3-OXOACYL-[ACYL-CARRIER-PROTEIN] REDUCTASE FABG"/>
    <property type="match status" value="1"/>
</dbReference>
<dbReference type="InterPro" id="IPR011284">
    <property type="entry name" value="3oxo_ACP_reduc"/>
</dbReference>
<dbReference type="NCBIfam" id="TIGR01830">
    <property type="entry name" value="3oxo_ACP_reduc"/>
    <property type="match status" value="1"/>
</dbReference>
<keyword evidence="4 11" id="KW-0276">Fatty acid metabolism</keyword>
<evidence type="ECO:0000313" key="16">
    <source>
        <dbReference type="Proteomes" id="UP000190229"/>
    </source>
</evidence>
<dbReference type="PROSITE" id="PS00061">
    <property type="entry name" value="ADH_SHORT"/>
    <property type="match status" value="1"/>
</dbReference>
<dbReference type="Proteomes" id="UP000190229">
    <property type="component" value="Unassembled WGS sequence"/>
</dbReference>
<evidence type="ECO:0000256" key="5">
    <source>
        <dbReference type="ARBA" id="ARBA00022857"/>
    </source>
</evidence>
<evidence type="ECO:0000256" key="10">
    <source>
        <dbReference type="PIRSR" id="PIRSR611284-2"/>
    </source>
</evidence>
<keyword evidence="7 11" id="KW-0275">Fatty acid biosynthesis</keyword>
<dbReference type="Pfam" id="PF13561">
    <property type="entry name" value="adh_short_C2"/>
    <property type="match status" value="1"/>
</dbReference>
<protein>
    <recommendedName>
        <fullName evidence="3 11">3-oxoacyl-[acyl-carrier-protein] reductase</fullName>
        <ecNumber evidence="3 11">1.1.1.100</ecNumber>
    </recommendedName>
</protein>
<evidence type="ECO:0000259" key="12">
    <source>
        <dbReference type="SMART" id="SM00822"/>
    </source>
</evidence>
<dbReference type="SUPFAM" id="SSF51735">
    <property type="entry name" value="NAD(P)-binding Rossmann-fold domains"/>
    <property type="match status" value="1"/>
</dbReference>
<evidence type="ECO:0000256" key="2">
    <source>
        <dbReference type="ARBA" id="ARBA00006484"/>
    </source>
</evidence>
<comment type="similarity">
    <text evidence="2 11">Belongs to the short-chain dehydrogenases/reductases (SDR) family.</text>
</comment>
<comment type="catalytic activity">
    <reaction evidence="8 11">
        <text>a (3R)-hydroxyacyl-[ACP] + NADP(+) = a 3-oxoacyl-[ACP] + NADPH + H(+)</text>
        <dbReference type="Rhea" id="RHEA:17397"/>
        <dbReference type="Rhea" id="RHEA-COMP:9916"/>
        <dbReference type="Rhea" id="RHEA-COMP:9945"/>
        <dbReference type="ChEBI" id="CHEBI:15378"/>
        <dbReference type="ChEBI" id="CHEBI:57783"/>
        <dbReference type="ChEBI" id="CHEBI:58349"/>
        <dbReference type="ChEBI" id="CHEBI:78776"/>
        <dbReference type="ChEBI" id="CHEBI:78827"/>
        <dbReference type="EC" id="1.1.1.100"/>
    </reaction>
</comment>
<dbReference type="PRINTS" id="PR00081">
    <property type="entry name" value="GDHRDH"/>
</dbReference>
<keyword evidence="6 11" id="KW-0560">Oxidoreductase</keyword>
<dbReference type="GO" id="GO:0006633">
    <property type="term" value="P:fatty acid biosynthetic process"/>
    <property type="evidence" value="ECO:0007669"/>
    <property type="project" value="UniProtKB-UniPathway"/>
</dbReference>
<keyword evidence="5 10" id="KW-0521">NADP</keyword>
<comment type="function">
    <text evidence="11">Catalyzes the NADPH-dependent reduction of beta-ketoacyl-ACP substrates to beta-hydroxyacyl-ACP products, the first reductive step in the elongation cycle of fatty acid biosynthesis.</text>
</comment>
<proteinExistence type="inferred from homology"/>
<name>A0A1V4ETJ1_9BACL</name>
<evidence type="ECO:0000313" key="14">
    <source>
        <dbReference type="EMBL" id="OPG16160.1"/>
    </source>
</evidence>
<dbReference type="NCBIfam" id="NF005559">
    <property type="entry name" value="PRK07231.1"/>
    <property type="match status" value="1"/>
</dbReference>
<dbReference type="GO" id="GO:0051287">
    <property type="term" value="F:NAD binding"/>
    <property type="evidence" value="ECO:0007669"/>
    <property type="project" value="UniProtKB-UniRule"/>
</dbReference>
<dbReference type="InterPro" id="IPR050259">
    <property type="entry name" value="SDR"/>
</dbReference>
<dbReference type="PRINTS" id="PR00080">
    <property type="entry name" value="SDRFAMILY"/>
</dbReference>
<dbReference type="InterPro" id="IPR002347">
    <property type="entry name" value="SDR_fam"/>
</dbReference>
<feature type="active site" description="Proton acceptor" evidence="9">
    <location>
        <position position="155"/>
    </location>
</feature>
<dbReference type="AlphaFoldDB" id="A0A1V4ETJ1"/>
<gene>
    <name evidence="13" type="ORF">AYW79_10895</name>
    <name evidence="14" type="ORF">B2M26_07540</name>
</gene>
<dbReference type="InterPro" id="IPR020904">
    <property type="entry name" value="Sc_DH/Rdtase_CS"/>
</dbReference>
<sequence>MELQNRVAIVTGASGGIGSATARELAEAGTRLVLAYHHGGERAEALAAEIRARGGECTVAQADVSTKEGAGILAKTAVEAYGGIDILVNNAGVTRDGLFLRMKEEDWDQVIDTNLKSVFLCSQAASKYLMRSAYGRIINIGSVVGLTGNAGQANYVAAKAGLVGLTKTLARELAARKVTVNVIAPGYITTRMTESIAPELSEKMAEQIPLGRLGQPGDVAALIRFLAGDRASYITGQVLQVDGGLVM</sequence>
<keyword evidence="16" id="KW-1185">Reference proteome</keyword>
<evidence type="ECO:0000256" key="7">
    <source>
        <dbReference type="ARBA" id="ARBA00023160"/>
    </source>
</evidence>
<dbReference type="InterPro" id="IPR057326">
    <property type="entry name" value="KR_dom"/>
</dbReference>
<dbReference type="EMBL" id="LSUQ01000037">
    <property type="protein sequence ID" value="OAG93389.1"/>
    <property type="molecule type" value="Genomic_DNA"/>
</dbReference>
<dbReference type="UniPathway" id="UPA00094"/>
<evidence type="ECO:0000313" key="13">
    <source>
        <dbReference type="EMBL" id="OAG93389.1"/>
    </source>
</evidence>
<dbReference type="GO" id="GO:0004316">
    <property type="term" value="F:3-oxoacyl-[acyl-carrier-protein] reductase (NADPH) activity"/>
    <property type="evidence" value="ECO:0007669"/>
    <property type="project" value="UniProtKB-UniRule"/>
</dbReference>
<comment type="pathway">
    <text evidence="1 11">Lipid metabolism; fatty acid biosynthesis.</text>
</comment>
<comment type="subunit">
    <text evidence="11">Homotetramer.</text>
</comment>
<dbReference type="RefSeq" id="WP_067565599.1">
    <property type="nucleotide sequence ID" value="NZ_LSUQ01000037.1"/>
</dbReference>
<dbReference type="EMBL" id="MWPS01000021">
    <property type="protein sequence ID" value="OPG16160.1"/>
    <property type="molecule type" value="Genomic_DNA"/>
</dbReference>
<comment type="caution">
    <text evidence="14">The sequence shown here is derived from an EMBL/GenBank/DDBJ whole genome shotgun (WGS) entry which is preliminary data.</text>
</comment>
<dbReference type="NCBIfam" id="NF009466">
    <property type="entry name" value="PRK12826.1-2"/>
    <property type="match status" value="1"/>
</dbReference>
<keyword evidence="11" id="KW-0444">Lipid biosynthesis</keyword>
<reference evidence="14 16" key="2">
    <citation type="submission" date="2017-02" db="EMBL/GenBank/DDBJ databases">
        <title>Draft genome of Acidibacillus ferrooxidans Huett2.</title>
        <authorList>
            <person name="Schopf S."/>
        </authorList>
    </citation>
    <scope>NUCLEOTIDE SEQUENCE [LARGE SCALE GENOMIC DNA]</scope>
    <source>
        <strain evidence="14 16">Huett2</strain>
    </source>
</reference>
<feature type="binding site" evidence="10">
    <location>
        <position position="90"/>
    </location>
    <ligand>
        <name>NADP(+)</name>
        <dbReference type="ChEBI" id="CHEBI:58349"/>
    </ligand>
</feature>
<feature type="domain" description="Ketoreductase" evidence="12">
    <location>
        <begin position="6"/>
        <end position="191"/>
    </location>
</feature>
<dbReference type="EC" id="1.1.1.100" evidence="3 11"/>
<keyword evidence="11" id="KW-0443">Lipid metabolism</keyword>
<dbReference type="Proteomes" id="UP000077421">
    <property type="component" value="Unassembled WGS sequence"/>
</dbReference>
<organism evidence="14 16">
    <name type="scientific">Ferroacidibacillus organovorans</name>
    <dbReference type="NCBI Taxonomy" id="1765683"/>
    <lineage>
        <taxon>Bacteria</taxon>
        <taxon>Bacillati</taxon>
        <taxon>Bacillota</taxon>
        <taxon>Bacilli</taxon>
        <taxon>Bacillales</taxon>
        <taxon>Alicyclobacillaceae</taxon>
        <taxon>Ferroacidibacillus</taxon>
    </lineage>
</organism>
<dbReference type="InterPro" id="IPR036291">
    <property type="entry name" value="NAD(P)-bd_dom_sf"/>
</dbReference>
<reference evidence="13 15" key="1">
    <citation type="submission" date="2016-02" db="EMBL/GenBank/DDBJ databases">
        <title>Draft genome sequence of Acidibacillus ferrooxidans SLC66.</title>
        <authorList>
            <person name="Oliveira G."/>
            <person name="Nancucheo I."/>
            <person name="Dall'Agnol H."/>
            <person name="Johnson B."/>
            <person name="Oliveira R."/>
            <person name="Nunes G.L."/>
            <person name="Tzotzos G."/>
            <person name="Orellana S.C."/>
            <person name="Salim A.C."/>
            <person name="Araujo F.M."/>
        </authorList>
    </citation>
    <scope>NUCLEOTIDE SEQUENCE [LARGE SCALE GENOMIC DNA]</scope>
    <source>
        <strain evidence="13 15">SLC66</strain>
    </source>
</reference>
<dbReference type="PANTHER" id="PTHR42879">
    <property type="entry name" value="3-OXOACYL-(ACYL-CARRIER-PROTEIN) REDUCTASE"/>
    <property type="match status" value="1"/>
</dbReference>
<feature type="binding site" evidence="10">
    <location>
        <position position="188"/>
    </location>
    <ligand>
        <name>NADP(+)</name>
        <dbReference type="ChEBI" id="CHEBI:58349"/>
    </ligand>
</feature>
<dbReference type="FunFam" id="3.40.50.720:FF:000115">
    <property type="entry name" value="3-oxoacyl-[acyl-carrier-protein] reductase FabG"/>
    <property type="match status" value="1"/>
</dbReference>
<dbReference type="SMART" id="SM00822">
    <property type="entry name" value="PKS_KR"/>
    <property type="match status" value="1"/>
</dbReference>
<evidence type="ECO:0000256" key="6">
    <source>
        <dbReference type="ARBA" id="ARBA00023002"/>
    </source>
</evidence>
<evidence type="ECO:0000256" key="9">
    <source>
        <dbReference type="PIRSR" id="PIRSR611284-1"/>
    </source>
</evidence>
<evidence type="ECO:0000256" key="1">
    <source>
        <dbReference type="ARBA" id="ARBA00005194"/>
    </source>
</evidence>
<evidence type="ECO:0000256" key="8">
    <source>
        <dbReference type="ARBA" id="ARBA00048508"/>
    </source>
</evidence>
<evidence type="ECO:0000256" key="4">
    <source>
        <dbReference type="ARBA" id="ARBA00022832"/>
    </source>
</evidence>
<evidence type="ECO:0000256" key="3">
    <source>
        <dbReference type="ARBA" id="ARBA00012948"/>
    </source>
</evidence>
<dbReference type="Gene3D" id="3.40.50.720">
    <property type="entry name" value="NAD(P)-binding Rossmann-like Domain"/>
    <property type="match status" value="1"/>
</dbReference>
<feature type="binding site" evidence="10">
    <location>
        <begin position="155"/>
        <end position="159"/>
    </location>
    <ligand>
        <name>NADP(+)</name>
        <dbReference type="ChEBI" id="CHEBI:58349"/>
    </ligand>
</feature>
<accession>A0A1V4ETJ1</accession>